<dbReference type="InterPro" id="IPR054464">
    <property type="entry name" value="ULD_fung"/>
</dbReference>
<dbReference type="GO" id="GO:0005524">
    <property type="term" value="F:ATP binding"/>
    <property type="evidence" value="ECO:0007669"/>
    <property type="project" value="InterPro"/>
</dbReference>
<protein>
    <recommendedName>
        <fullName evidence="2">AAA+ ATPase domain-containing protein</fullName>
    </recommendedName>
</protein>
<feature type="compositionally biased region" description="Basic and acidic residues" evidence="1">
    <location>
        <begin position="61"/>
        <end position="74"/>
    </location>
</feature>
<dbReference type="InterPro" id="IPR027417">
    <property type="entry name" value="P-loop_NTPase"/>
</dbReference>
<comment type="caution">
    <text evidence="3">The sequence shown here is derived from an EMBL/GenBank/DDBJ whole genome shotgun (WGS) entry which is preliminary data.</text>
</comment>
<gene>
    <name evidence="3" type="ORF">AA0114_g12306</name>
</gene>
<dbReference type="InterPro" id="IPR054289">
    <property type="entry name" value="DUF7025"/>
</dbReference>
<feature type="region of interest" description="Disordered" evidence="1">
    <location>
        <begin position="21"/>
        <end position="87"/>
    </location>
</feature>
<dbReference type="InterPro" id="IPR003959">
    <property type="entry name" value="ATPase_AAA_core"/>
</dbReference>
<dbReference type="Pfam" id="PF00004">
    <property type="entry name" value="AAA"/>
    <property type="match status" value="1"/>
</dbReference>
<proteinExistence type="predicted"/>
<feature type="region of interest" description="Disordered" evidence="1">
    <location>
        <begin position="202"/>
        <end position="222"/>
    </location>
</feature>
<accession>A0A4Q4M1W0</accession>
<dbReference type="SUPFAM" id="SSF52540">
    <property type="entry name" value="P-loop containing nucleoside triphosphate hydrolases"/>
    <property type="match status" value="1"/>
</dbReference>
<evidence type="ECO:0000259" key="2">
    <source>
        <dbReference type="SMART" id="SM00382"/>
    </source>
</evidence>
<dbReference type="AlphaFoldDB" id="A0A4Q4M1W0"/>
<dbReference type="PANTHER" id="PTHR46411">
    <property type="entry name" value="FAMILY ATPASE, PUTATIVE-RELATED"/>
    <property type="match status" value="1"/>
</dbReference>
<dbReference type="InterPro" id="IPR056599">
    <property type="entry name" value="AAA_lid_fung"/>
</dbReference>
<evidence type="ECO:0000256" key="1">
    <source>
        <dbReference type="SAM" id="MobiDB-lite"/>
    </source>
</evidence>
<dbReference type="PANTHER" id="PTHR46411:SF4">
    <property type="entry name" value="AAA+ ATPASE DOMAIN-CONTAINING PROTEIN"/>
    <property type="match status" value="1"/>
</dbReference>
<evidence type="ECO:0000313" key="3">
    <source>
        <dbReference type="EMBL" id="RYN29989.1"/>
    </source>
</evidence>
<dbReference type="Pfam" id="PF22942">
    <property type="entry name" value="DUF7025"/>
    <property type="match status" value="1"/>
</dbReference>
<evidence type="ECO:0000313" key="4">
    <source>
        <dbReference type="Proteomes" id="UP000292402"/>
    </source>
</evidence>
<dbReference type="Pfam" id="PF22893">
    <property type="entry name" value="ULD_2"/>
    <property type="match status" value="1"/>
</dbReference>
<organism evidence="3 4">
    <name type="scientific">Alternaria tenuissima</name>
    <dbReference type="NCBI Taxonomy" id="119927"/>
    <lineage>
        <taxon>Eukaryota</taxon>
        <taxon>Fungi</taxon>
        <taxon>Dikarya</taxon>
        <taxon>Ascomycota</taxon>
        <taxon>Pezizomycotina</taxon>
        <taxon>Dothideomycetes</taxon>
        <taxon>Pleosporomycetidae</taxon>
        <taxon>Pleosporales</taxon>
        <taxon>Pleosporineae</taxon>
        <taxon>Pleosporaceae</taxon>
        <taxon>Alternaria</taxon>
        <taxon>Alternaria sect. Alternaria</taxon>
        <taxon>Alternaria alternata complex</taxon>
    </lineage>
</organism>
<dbReference type="InterPro" id="IPR003593">
    <property type="entry name" value="AAA+_ATPase"/>
</dbReference>
<feature type="domain" description="AAA+ ATPase" evidence="2">
    <location>
        <begin position="699"/>
        <end position="841"/>
    </location>
</feature>
<dbReference type="GO" id="GO:0016887">
    <property type="term" value="F:ATP hydrolysis activity"/>
    <property type="evidence" value="ECO:0007669"/>
    <property type="project" value="InterPro"/>
</dbReference>
<feature type="compositionally biased region" description="Acidic residues" evidence="1">
    <location>
        <begin position="207"/>
        <end position="216"/>
    </location>
</feature>
<dbReference type="EMBL" id="PDXA01000078">
    <property type="protein sequence ID" value="RYN29989.1"/>
    <property type="molecule type" value="Genomic_DNA"/>
</dbReference>
<sequence>MAAVESPSSISMQTVQSCDAVQNSIRASEPIEDASTIDGDKDVSIFTDEVGGAPSTAATSEESHEAEKTADADSHPSPGTKLPREKHREKILMDRLGSAINKAIAANSDSATDLKVVTDKRSEQRYIKVRFGNSELYVVPWTACYSWRVMETLLMEWYREDEDTLRDISNGDITIFRKNHGYIHPQTWEEVIEHNSQIDFRNHSAYDSDDSDDSDAPESKGYESSVQYVVNFRRSAADGKEYLVTTKTYKEPVKFEVADNNDRLPALQEIKDILSPHSADTATTGDIADSEKTKLGTHDRVVDTSLRINSQYLLNVLRSLITYMDIPPDERKTDLVTGLFHYPYQELFHHLPGLLEYQNENAALRNKHTNLFNEKFDEHMSLLDDYLNSKSGVPTEEFKARLERKIPTVAFATYWLLLKPGSQVYARESDGTLNAYILDEVRGGPSQRGGEKINRDYSISVWYLTFDGRAMSPDFRGFKISVFDNERDITSLTVFPARFIDDKDNGELEKRLVERGERYFTYSKAPAFLQYTGKGLKSGNKTYKSARVVVEHASMPWNDEGLESVAHYGPLSFPHMVDKSTRVARCECKDCRVSYDLQETYDKKPFSNYLDIVPSKVEAPERQQYKIMASHMFAFVLKDRTYDLLAVEGLEEANMAKDAISSLVMDDNNKEMIKAIARTYTDSDQSSRFSADFIHGKGEGQIILLHGPPGTGKTLTAGRTSFKRPCSRDADCFLESVAEYTRRPLLSITAADLGHEPEALEESLLRYFKRASDWDAIVLLDEADVYLEQRTTHDLKRNSIVSVFLRALDYFQGILFLTTNRVGHFDEAFMSRIHLSLGYEPLSDNAREQIWDNLFKKLQQDHKRGGPEITYEYDAKRYVQSRDVQALEWNGREIRNGKLTSSRKFVHLTNNNPHQLSKPLWRWLCLMPSTKQAAKYQK</sequence>
<dbReference type="Proteomes" id="UP000292402">
    <property type="component" value="Unassembled WGS sequence"/>
</dbReference>
<name>A0A4Q4M1W0_9PLEO</name>
<dbReference type="SMART" id="SM00382">
    <property type="entry name" value="AAA"/>
    <property type="match status" value="1"/>
</dbReference>
<reference evidence="4" key="1">
    <citation type="journal article" date="2019" name="bioRxiv">
        <title>Genomics, evolutionary history and diagnostics of the Alternaria alternata species group including apple and Asian pear pathotypes.</title>
        <authorList>
            <person name="Armitage A.D."/>
            <person name="Cockerton H.M."/>
            <person name="Sreenivasaprasad S."/>
            <person name="Woodhall J.W."/>
            <person name="Lane C.R."/>
            <person name="Harrison R.J."/>
            <person name="Clarkson J.P."/>
        </authorList>
    </citation>
    <scope>NUCLEOTIDE SEQUENCE [LARGE SCALE GENOMIC DNA]</scope>
    <source>
        <strain evidence="4">FERA 1082</strain>
    </source>
</reference>
<dbReference type="Pfam" id="PF23232">
    <property type="entry name" value="AAA_lid_13"/>
    <property type="match status" value="1"/>
</dbReference>
<dbReference type="Gene3D" id="3.40.50.300">
    <property type="entry name" value="P-loop containing nucleotide triphosphate hydrolases"/>
    <property type="match status" value="1"/>
</dbReference>